<comment type="caution">
    <text evidence="2">The sequence shown here is derived from an EMBL/GenBank/DDBJ whole genome shotgun (WGS) entry which is preliminary data.</text>
</comment>
<feature type="compositionally biased region" description="Basic and acidic residues" evidence="1">
    <location>
        <begin position="65"/>
        <end position="79"/>
    </location>
</feature>
<feature type="compositionally biased region" description="Basic and acidic residues" evidence="1">
    <location>
        <begin position="99"/>
        <end position="109"/>
    </location>
</feature>
<dbReference type="STRING" id="1774969.AUC69_05020"/>
<dbReference type="Proteomes" id="UP000094472">
    <property type="component" value="Unassembled WGS sequence"/>
</dbReference>
<dbReference type="EMBL" id="LPWF01000004">
    <property type="protein sequence ID" value="ODS01637.1"/>
    <property type="molecule type" value="Genomic_DNA"/>
</dbReference>
<evidence type="ECO:0000256" key="1">
    <source>
        <dbReference type="SAM" id="MobiDB-lite"/>
    </source>
</evidence>
<name>A0A1E3W970_9HYPH</name>
<evidence type="ECO:0000313" key="2">
    <source>
        <dbReference type="EMBL" id="ODS01637.1"/>
    </source>
</evidence>
<feature type="region of interest" description="Disordered" evidence="1">
    <location>
        <begin position="1"/>
        <end position="109"/>
    </location>
</feature>
<gene>
    <name evidence="2" type="ORF">AUC69_05020</name>
</gene>
<reference evidence="2 3" key="1">
    <citation type="journal article" date="2016" name="Environ. Microbiol.">
        <title>New Methyloceanibacter diversity from North Sea sediments includes methanotroph containing solely the soluble methane monooxygenase.</title>
        <authorList>
            <person name="Vekeman B."/>
            <person name="Kerckhof F.M."/>
            <person name="Cremers G."/>
            <person name="de Vos P."/>
            <person name="Vandamme P."/>
            <person name="Boon N."/>
            <person name="Op den Camp H.J."/>
            <person name="Heylen K."/>
        </authorList>
    </citation>
    <scope>NUCLEOTIDE SEQUENCE [LARGE SCALE GENOMIC DNA]</scope>
    <source>
        <strain evidence="2 3">R-67175</strain>
    </source>
</reference>
<evidence type="ECO:0000313" key="3">
    <source>
        <dbReference type="Proteomes" id="UP000094472"/>
    </source>
</evidence>
<sequence>MGETGQRLLEPVGAGEKRGGEHHTDGDQLDHGGADGRARHGEPLAAGEVGEQAQIDPGANAGGKRQADLGERPHEHDLQGDVDGGGQKRRLDRRQRIPARIEGRGEAPE</sequence>
<feature type="compositionally biased region" description="Basic residues" evidence="1">
    <location>
        <begin position="87"/>
        <end position="97"/>
    </location>
</feature>
<proteinExistence type="predicted"/>
<organism evidence="2 3">
    <name type="scientific">Methyloceanibacter superfactus</name>
    <dbReference type="NCBI Taxonomy" id="1774969"/>
    <lineage>
        <taxon>Bacteria</taxon>
        <taxon>Pseudomonadati</taxon>
        <taxon>Pseudomonadota</taxon>
        <taxon>Alphaproteobacteria</taxon>
        <taxon>Hyphomicrobiales</taxon>
        <taxon>Hyphomicrobiaceae</taxon>
        <taxon>Methyloceanibacter</taxon>
    </lineage>
</organism>
<keyword evidence="3" id="KW-1185">Reference proteome</keyword>
<dbReference type="AlphaFoldDB" id="A0A1E3W970"/>
<protein>
    <submittedName>
        <fullName evidence="2">Uncharacterized protein</fullName>
    </submittedName>
</protein>
<accession>A0A1E3W970</accession>
<feature type="compositionally biased region" description="Basic and acidic residues" evidence="1">
    <location>
        <begin position="15"/>
        <end position="42"/>
    </location>
</feature>